<name>W0VDH4_9BURK</name>
<protein>
    <submittedName>
        <fullName evidence="1">Uncharacterized protein</fullName>
    </submittedName>
</protein>
<dbReference type="PATRIC" id="fig|1349767.4.peg.1949"/>
<proteinExistence type="predicted"/>
<sequence length="41" mass="4484">MKRLLAILAILGGGLCAELSKPLAQCNLISSSRSWSKRREL</sequence>
<evidence type="ECO:0000313" key="2">
    <source>
        <dbReference type="Proteomes" id="UP000027604"/>
    </source>
</evidence>
<reference evidence="1 2" key="1">
    <citation type="journal article" date="2015" name="Genome Announc.">
        <title>Genome Sequence of Mushroom Soft-Rot Pathogen Janthinobacterium agaricidamnosum.</title>
        <authorList>
            <person name="Graupner K."/>
            <person name="Lackner G."/>
            <person name="Hertweck C."/>
        </authorList>
    </citation>
    <scope>NUCLEOTIDE SEQUENCE [LARGE SCALE GENOMIC DNA]</scope>
    <source>
        <strain evidence="2">NBRC 102515 / DSM 9628</strain>
    </source>
</reference>
<dbReference type="STRING" id="1349767.GJA_5355"/>
<dbReference type="Proteomes" id="UP000027604">
    <property type="component" value="Chromosome I"/>
</dbReference>
<gene>
    <name evidence="1" type="ORF">GJA_5355</name>
</gene>
<evidence type="ECO:0000313" key="1">
    <source>
        <dbReference type="EMBL" id="CDG85951.1"/>
    </source>
</evidence>
<dbReference type="HOGENOM" id="CLU_216247_0_0_4"/>
<dbReference type="KEGG" id="jag:GJA_5355"/>
<organism evidence="1 2">
    <name type="scientific">Janthinobacterium agaricidamnosum NBRC 102515 = DSM 9628</name>
    <dbReference type="NCBI Taxonomy" id="1349767"/>
    <lineage>
        <taxon>Bacteria</taxon>
        <taxon>Pseudomonadati</taxon>
        <taxon>Pseudomonadota</taxon>
        <taxon>Betaproteobacteria</taxon>
        <taxon>Burkholderiales</taxon>
        <taxon>Oxalobacteraceae</taxon>
        <taxon>Janthinobacterium</taxon>
    </lineage>
</organism>
<keyword evidence="2" id="KW-1185">Reference proteome</keyword>
<dbReference type="AlphaFoldDB" id="W0VDH4"/>
<dbReference type="RefSeq" id="WP_277914411.1">
    <property type="nucleotide sequence ID" value="NZ_BCTH01000020.1"/>
</dbReference>
<dbReference type="EMBL" id="HG322949">
    <property type="protein sequence ID" value="CDG85951.1"/>
    <property type="molecule type" value="Genomic_DNA"/>
</dbReference>
<accession>W0VDH4</accession>